<dbReference type="AlphaFoldDB" id="A0A9D4T0G2"/>
<comment type="caution">
    <text evidence="2">The sequence shown here is derived from an EMBL/GenBank/DDBJ whole genome shotgun (WGS) entry which is preliminary data.</text>
</comment>
<proteinExistence type="predicted"/>
<accession>A0A9D4T0G2</accession>
<evidence type="ECO:0000259" key="1">
    <source>
        <dbReference type="PROSITE" id="PS50304"/>
    </source>
</evidence>
<dbReference type="VEuPathDB" id="VectorBase:RSAN_048875"/>
<name>A0A9D4T0G2_RHISA</name>
<evidence type="ECO:0000313" key="3">
    <source>
        <dbReference type="Proteomes" id="UP000821837"/>
    </source>
</evidence>
<dbReference type="Gene3D" id="2.30.30.140">
    <property type="match status" value="1"/>
</dbReference>
<reference evidence="2" key="2">
    <citation type="submission" date="2021-09" db="EMBL/GenBank/DDBJ databases">
        <authorList>
            <person name="Jia N."/>
            <person name="Wang J."/>
            <person name="Shi W."/>
            <person name="Du L."/>
            <person name="Sun Y."/>
            <person name="Zhan W."/>
            <person name="Jiang J."/>
            <person name="Wang Q."/>
            <person name="Zhang B."/>
            <person name="Ji P."/>
            <person name="Sakyi L.B."/>
            <person name="Cui X."/>
            <person name="Yuan T."/>
            <person name="Jiang B."/>
            <person name="Yang W."/>
            <person name="Lam T.T.-Y."/>
            <person name="Chang Q."/>
            <person name="Ding S."/>
            <person name="Wang X."/>
            <person name="Zhu J."/>
            <person name="Ruan X."/>
            <person name="Zhao L."/>
            <person name="Wei J."/>
            <person name="Que T."/>
            <person name="Du C."/>
            <person name="Cheng J."/>
            <person name="Dai P."/>
            <person name="Han X."/>
            <person name="Huang E."/>
            <person name="Gao Y."/>
            <person name="Liu J."/>
            <person name="Shao H."/>
            <person name="Ye R."/>
            <person name="Li L."/>
            <person name="Wei W."/>
            <person name="Wang X."/>
            <person name="Wang C."/>
            <person name="Huo Q."/>
            <person name="Li W."/>
            <person name="Guo W."/>
            <person name="Chen H."/>
            <person name="Chen S."/>
            <person name="Zhou L."/>
            <person name="Zhou L."/>
            <person name="Ni X."/>
            <person name="Tian J."/>
            <person name="Zhou Y."/>
            <person name="Sheng Y."/>
            <person name="Liu T."/>
            <person name="Pan Y."/>
            <person name="Xia L."/>
            <person name="Li J."/>
            <person name="Zhao F."/>
            <person name="Cao W."/>
        </authorList>
    </citation>
    <scope>NUCLEOTIDE SEQUENCE</scope>
    <source>
        <strain evidence="2">Rsan-2018</strain>
        <tissue evidence="2">Larvae</tissue>
    </source>
</reference>
<dbReference type="EMBL" id="JABSTV010001249">
    <property type="protein sequence ID" value="KAH7962071.1"/>
    <property type="molecule type" value="Genomic_DNA"/>
</dbReference>
<keyword evidence="3" id="KW-1185">Reference proteome</keyword>
<dbReference type="Pfam" id="PF00567">
    <property type="entry name" value="TUDOR"/>
    <property type="match status" value="1"/>
</dbReference>
<reference evidence="2" key="1">
    <citation type="journal article" date="2020" name="Cell">
        <title>Large-Scale Comparative Analyses of Tick Genomes Elucidate Their Genetic Diversity and Vector Capacities.</title>
        <authorList>
            <consortium name="Tick Genome and Microbiome Consortium (TIGMIC)"/>
            <person name="Jia N."/>
            <person name="Wang J."/>
            <person name="Shi W."/>
            <person name="Du L."/>
            <person name="Sun Y."/>
            <person name="Zhan W."/>
            <person name="Jiang J.F."/>
            <person name="Wang Q."/>
            <person name="Zhang B."/>
            <person name="Ji P."/>
            <person name="Bell-Sakyi L."/>
            <person name="Cui X.M."/>
            <person name="Yuan T.T."/>
            <person name="Jiang B.G."/>
            <person name="Yang W.F."/>
            <person name="Lam T.T."/>
            <person name="Chang Q.C."/>
            <person name="Ding S.J."/>
            <person name="Wang X.J."/>
            <person name="Zhu J.G."/>
            <person name="Ruan X.D."/>
            <person name="Zhao L."/>
            <person name="Wei J.T."/>
            <person name="Ye R.Z."/>
            <person name="Que T.C."/>
            <person name="Du C.H."/>
            <person name="Zhou Y.H."/>
            <person name="Cheng J.X."/>
            <person name="Dai P.F."/>
            <person name="Guo W.B."/>
            <person name="Han X.H."/>
            <person name="Huang E.J."/>
            <person name="Li L.F."/>
            <person name="Wei W."/>
            <person name="Gao Y.C."/>
            <person name="Liu J.Z."/>
            <person name="Shao H.Z."/>
            <person name="Wang X."/>
            <person name="Wang C.C."/>
            <person name="Yang T.C."/>
            <person name="Huo Q.B."/>
            <person name="Li W."/>
            <person name="Chen H.Y."/>
            <person name="Chen S.E."/>
            <person name="Zhou L.G."/>
            <person name="Ni X.B."/>
            <person name="Tian J.H."/>
            <person name="Sheng Y."/>
            <person name="Liu T."/>
            <person name="Pan Y.S."/>
            <person name="Xia L.Y."/>
            <person name="Li J."/>
            <person name="Zhao F."/>
            <person name="Cao W.C."/>
        </authorList>
    </citation>
    <scope>NUCLEOTIDE SEQUENCE</scope>
    <source>
        <strain evidence="2">Rsan-2018</strain>
    </source>
</reference>
<sequence>MPPLKPETLEKREANHSSRLSYIAVAAAVAGSRVARIAIAAIATGHERFVGGVHFQVANCIRKAGFVTAELAETGEDCDDKCIDDAFRELAYLFPAAVPPEVSADDFMEADCNVQAVVSPADEDIVAVVTGTQDAQADSSSDEKDGPDEAVATCAYSAAEVAAAFGLIRHCCDDMEGTGLSHLDSLDKIKASAPKKTFAERPLPVGRTKAVITHVTDPDRLFYLQQSSLLPELQSMMLEINGSVPDTPVPSPALGDTVCARYAADGLWYRAAVVSLPQDGKCKVSFVDFGNDDFVPVGDIRPLADQFKAIPLIANCVALQGVKSVGKECVEQLLNIEVEFEVVDTSSQPCKAKIYSEDTCLNELIE</sequence>
<dbReference type="PROSITE" id="PS50304">
    <property type="entry name" value="TUDOR"/>
    <property type="match status" value="1"/>
</dbReference>
<gene>
    <name evidence="2" type="ORF">HPB52_014214</name>
</gene>
<feature type="domain" description="Tudor" evidence="1">
    <location>
        <begin position="251"/>
        <end position="310"/>
    </location>
</feature>
<organism evidence="2 3">
    <name type="scientific">Rhipicephalus sanguineus</name>
    <name type="common">Brown dog tick</name>
    <name type="synonym">Ixodes sanguineus</name>
    <dbReference type="NCBI Taxonomy" id="34632"/>
    <lineage>
        <taxon>Eukaryota</taxon>
        <taxon>Metazoa</taxon>
        <taxon>Ecdysozoa</taxon>
        <taxon>Arthropoda</taxon>
        <taxon>Chelicerata</taxon>
        <taxon>Arachnida</taxon>
        <taxon>Acari</taxon>
        <taxon>Parasitiformes</taxon>
        <taxon>Ixodida</taxon>
        <taxon>Ixodoidea</taxon>
        <taxon>Ixodidae</taxon>
        <taxon>Rhipicephalinae</taxon>
        <taxon>Rhipicephalus</taxon>
        <taxon>Rhipicephalus</taxon>
    </lineage>
</organism>
<dbReference type="PANTHER" id="PTHR22948">
    <property type="entry name" value="TUDOR DOMAIN CONTAINING PROTEIN"/>
    <property type="match status" value="1"/>
</dbReference>
<dbReference type="Proteomes" id="UP000821837">
    <property type="component" value="Chromosome 3"/>
</dbReference>
<dbReference type="PANTHER" id="PTHR22948:SF72">
    <property type="entry name" value="TUDOR DOMAIN-CONTAINING PROTEIN"/>
    <property type="match status" value="1"/>
</dbReference>
<dbReference type="SUPFAM" id="SSF63748">
    <property type="entry name" value="Tudor/PWWP/MBT"/>
    <property type="match status" value="1"/>
</dbReference>
<protein>
    <recommendedName>
        <fullName evidence="1">Tudor domain-containing protein</fullName>
    </recommendedName>
</protein>
<dbReference type="InterPro" id="IPR002999">
    <property type="entry name" value="Tudor"/>
</dbReference>
<dbReference type="SMART" id="SM00333">
    <property type="entry name" value="TUDOR"/>
    <property type="match status" value="1"/>
</dbReference>
<evidence type="ECO:0000313" key="2">
    <source>
        <dbReference type="EMBL" id="KAH7962071.1"/>
    </source>
</evidence>
<dbReference type="InterPro" id="IPR050621">
    <property type="entry name" value="Tudor_domain_containing"/>
</dbReference>
<dbReference type="FunFam" id="2.30.30.140:FF:000018">
    <property type="entry name" value="Serine/threonine-protein kinase 31"/>
    <property type="match status" value="1"/>
</dbReference>